<sequence length="41" mass="4785">MIFAKPAYFPAKKAKIQTKFHPLFLPSGKRLMLLDARFPHK</sequence>
<evidence type="ECO:0000313" key="1">
    <source>
        <dbReference type="EMBL" id="KWZ79724.1"/>
    </source>
</evidence>
<accession>A0A133KJQ9</accession>
<comment type="caution">
    <text evidence="1">The sequence shown here is derived from an EMBL/GenBank/DDBJ whole genome shotgun (WGS) entry which is preliminary data.</text>
</comment>
<organism evidence="1 2">
    <name type="scientific">Heyndrickxia coagulans</name>
    <name type="common">Weizmannia coagulans</name>
    <dbReference type="NCBI Taxonomy" id="1398"/>
    <lineage>
        <taxon>Bacteria</taxon>
        <taxon>Bacillati</taxon>
        <taxon>Bacillota</taxon>
        <taxon>Bacilli</taxon>
        <taxon>Bacillales</taxon>
        <taxon>Bacillaceae</taxon>
        <taxon>Heyndrickxia</taxon>
    </lineage>
</organism>
<protein>
    <submittedName>
        <fullName evidence="1">Uncharacterized protein</fullName>
    </submittedName>
</protein>
<reference evidence="2" key="1">
    <citation type="submission" date="2016-01" db="EMBL/GenBank/DDBJ databases">
        <authorList>
            <person name="Mitreva M."/>
            <person name="Pepin K.H."/>
            <person name="Mihindukulasuriya K.A."/>
            <person name="Fulton R."/>
            <person name="Fronick C."/>
            <person name="O'Laughlin M."/>
            <person name="Miner T."/>
            <person name="Herter B."/>
            <person name="Rosa B.A."/>
            <person name="Cordes M."/>
            <person name="Tomlinson C."/>
            <person name="Wollam A."/>
            <person name="Palsikar V.B."/>
            <person name="Mardis E.R."/>
            <person name="Wilson R.K."/>
        </authorList>
    </citation>
    <scope>NUCLEOTIDE SEQUENCE [LARGE SCALE GENOMIC DNA]</scope>
    <source>
        <strain evidence="2">GED7749B</strain>
    </source>
</reference>
<proteinExistence type="predicted"/>
<name>A0A133KJQ9_HEYCO</name>
<evidence type="ECO:0000313" key="2">
    <source>
        <dbReference type="Proteomes" id="UP000070376"/>
    </source>
</evidence>
<dbReference type="Proteomes" id="UP000070376">
    <property type="component" value="Unassembled WGS sequence"/>
</dbReference>
<dbReference type="EMBL" id="LRPN01000109">
    <property type="protein sequence ID" value="KWZ79724.1"/>
    <property type="molecule type" value="Genomic_DNA"/>
</dbReference>
<gene>
    <name evidence="1" type="ORF">HMPREF3213_02500</name>
</gene>
<dbReference type="AlphaFoldDB" id="A0A133KJQ9"/>
<dbReference type="PATRIC" id="fig|1398.22.peg.2502"/>